<protein>
    <recommendedName>
        <fullName evidence="3">Type II secretion system protein</fullName>
    </recommendedName>
</protein>
<dbReference type="EMBL" id="CP031358">
    <property type="protein sequence ID" value="AXK44110.1"/>
    <property type="molecule type" value="Genomic_DNA"/>
</dbReference>
<organism evidence="1 2">
    <name type="scientific">Erythrobacter aureus</name>
    <dbReference type="NCBI Taxonomy" id="2182384"/>
    <lineage>
        <taxon>Bacteria</taxon>
        <taxon>Pseudomonadati</taxon>
        <taxon>Pseudomonadota</taxon>
        <taxon>Alphaproteobacteria</taxon>
        <taxon>Sphingomonadales</taxon>
        <taxon>Erythrobacteraceae</taxon>
        <taxon>Erythrobacter/Porphyrobacter group</taxon>
        <taxon>Erythrobacter</taxon>
    </lineage>
</organism>
<dbReference type="RefSeq" id="WP_115418423.1">
    <property type="nucleotide sequence ID" value="NZ_CP031358.1"/>
</dbReference>
<geneLocation type="plasmid" evidence="1 2">
    <name>unnamed</name>
</geneLocation>
<gene>
    <name evidence="1" type="ORF">DVR09_16795</name>
</gene>
<keyword evidence="1" id="KW-0614">Plasmid</keyword>
<dbReference type="Proteomes" id="UP000254508">
    <property type="component" value="Plasmid unnamed"/>
</dbReference>
<proteinExistence type="predicted"/>
<dbReference type="OrthoDB" id="9795612at2"/>
<dbReference type="KEGG" id="err:DVR09_16795"/>
<dbReference type="InterPro" id="IPR045584">
    <property type="entry name" value="Pilin-like"/>
</dbReference>
<evidence type="ECO:0000313" key="1">
    <source>
        <dbReference type="EMBL" id="AXK44110.1"/>
    </source>
</evidence>
<evidence type="ECO:0000313" key="2">
    <source>
        <dbReference type="Proteomes" id="UP000254508"/>
    </source>
</evidence>
<evidence type="ECO:0008006" key="3">
    <source>
        <dbReference type="Google" id="ProtNLM"/>
    </source>
</evidence>
<name>A0A345YJK8_9SPHN</name>
<dbReference type="SUPFAM" id="SSF54523">
    <property type="entry name" value="Pili subunits"/>
    <property type="match status" value="1"/>
</dbReference>
<reference evidence="1 2" key="1">
    <citation type="submission" date="2018-07" db="EMBL/GenBank/DDBJ databases">
        <title>Genome sequence of Erythrobacter strain YH-07, an antagonistic bacterium isolated from Yellow Sea.</title>
        <authorList>
            <person name="Tang T."/>
            <person name="Liu Q."/>
            <person name="Sun X."/>
        </authorList>
    </citation>
    <scope>NUCLEOTIDE SEQUENCE [LARGE SCALE GENOMIC DNA]</scope>
    <source>
        <strain evidence="1 2">YH-07</strain>
        <plasmid evidence="1 2">unnamed</plasmid>
    </source>
</reference>
<dbReference type="AlphaFoldDB" id="A0A345YJK8"/>
<sequence>MSQVLIGIIGVILFIGLALAGAMFLGPRFQESAANSRASAAIQAVTQVAQATNLYMLDEGRPPPPTNAQVLVDAGYLKAVPVNPITSSSPPQLWEMAGGPNHVDMIVMHGGSLADDGAKAVCDAINKQSTGYEGPTPTADPTMTSDGVSGCWRASFGAYYVWAKI</sequence>
<accession>A0A345YJK8</accession>
<keyword evidence="2" id="KW-1185">Reference proteome</keyword>